<keyword evidence="2" id="KW-1185">Reference proteome</keyword>
<name>A0ABN7VFY0_GIGMA</name>
<gene>
    <name evidence="1" type="ORF">GMARGA_LOCUS17525</name>
</gene>
<evidence type="ECO:0000313" key="1">
    <source>
        <dbReference type="EMBL" id="CAG8761436.1"/>
    </source>
</evidence>
<evidence type="ECO:0000313" key="2">
    <source>
        <dbReference type="Proteomes" id="UP000789901"/>
    </source>
</evidence>
<dbReference type="Proteomes" id="UP000789901">
    <property type="component" value="Unassembled WGS sequence"/>
</dbReference>
<accession>A0ABN7VFY0</accession>
<protein>
    <submittedName>
        <fullName evidence="1">33743_t:CDS:1</fullName>
    </submittedName>
</protein>
<proteinExistence type="predicted"/>
<sequence>FEFVDAKKGQGISDKNAEEARQGLEEALSEGLLLNYRLLNIKAIFIGRKETYRKY</sequence>
<feature type="non-terminal residue" evidence="1">
    <location>
        <position position="1"/>
    </location>
</feature>
<organism evidence="1 2">
    <name type="scientific">Gigaspora margarita</name>
    <dbReference type="NCBI Taxonomy" id="4874"/>
    <lineage>
        <taxon>Eukaryota</taxon>
        <taxon>Fungi</taxon>
        <taxon>Fungi incertae sedis</taxon>
        <taxon>Mucoromycota</taxon>
        <taxon>Glomeromycotina</taxon>
        <taxon>Glomeromycetes</taxon>
        <taxon>Diversisporales</taxon>
        <taxon>Gigasporaceae</taxon>
        <taxon>Gigaspora</taxon>
    </lineage>
</organism>
<comment type="caution">
    <text evidence="1">The sequence shown here is derived from an EMBL/GenBank/DDBJ whole genome shotgun (WGS) entry which is preliminary data.</text>
</comment>
<reference evidence="1 2" key="1">
    <citation type="submission" date="2021-06" db="EMBL/GenBank/DDBJ databases">
        <authorList>
            <person name="Kallberg Y."/>
            <person name="Tangrot J."/>
            <person name="Rosling A."/>
        </authorList>
    </citation>
    <scope>NUCLEOTIDE SEQUENCE [LARGE SCALE GENOMIC DNA]</scope>
    <source>
        <strain evidence="1 2">120-4 pot B 10/14</strain>
    </source>
</reference>
<dbReference type="EMBL" id="CAJVQB010013322">
    <property type="protein sequence ID" value="CAG8761436.1"/>
    <property type="molecule type" value="Genomic_DNA"/>
</dbReference>